<dbReference type="Pfam" id="PF00672">
    <property type="entry name" value="HAMP"/>
    <property type="match status" value="1"/>
</dbReference>
<organism evidence="16 17">
    <name type="scientific">Gracilibacillus xinjiangensis</name>
    <dbReference type="NCBI Taxonomy" id="1193282"/>
    <lineage>
        <taxon>Bacteria</taxon>
        <taxon>Bacillati</taxon>
        <taxon>Bacillota</taxon>
        <taxon>Bacilli</taxon>
        <taxon>Bacillales</taxon>
        <taxon>Bacillaceae</taxon>
        <taxon>Gracilibacillus</taxon>
    </lineage>
</organism>
<name>A0ABV8WRZ2_9BACI</name>
<evidence type="ECO:0000256" key="3">
    <source>
        <dbReference type="ARBA" id="ARBA00012438"/>
    </source>
</evidence>
<dbReference type="SMART" id="SM00387">
    <property type="entry name" value="HATPase_c"/>
    <property type="match status" value="1"/>
</dbReference>
<dbReference type="InterPro" id="IPR000014">
    <property type="entry name" value="PAS"/>
</dbReference>
<evidence type="ECO:0000256" key="2">
    <source>
        <dbReference type="ARBA" id="ARBA00004651"/>
    </source>
</evidence>
<dbReference type="PANTHER" id="PTHR45453:SF1">
    <property type="entry name" value="PHOSPHATE REGULON SENSOR PROTEIN PHOR"/>
    <property type="match status" value="1"/>
</dbReference>
<dbReference type="InterPro" id="IPR003594">
    <property type="entry name" value="HATPase_dom"/>
</dbReference>
<evidence type="ECO:0000256" key="7">
    <source>
        <dbReference type="ARBA" id="ARBA00022741"/>
    </source>
</evidence>
<dbReference type="Pfam" id="PF23846">
    <property type="entry name" value="Cache_WalK"/>
    <property type="match status" value="1"/>
</dbReference>
<dbReference type="NCBIfam" id="TIGR00229">
    <property type="entry name" value="sensory_box"/>
    <property type="match status" value="1"/>
</dbReference>
<dbReference type="InterPro" id="IPR013767">
    <property type="entry name" value="PAS_fold"/>
</dbReference>
<keyword evidence="8 16" id="KW-0418">Kinase</keyword>
<comment type="caution">
    <text evidence="16">The sequence shown here is derived from an EMBL/GenBank/DDBJ whole genome shotgun (WGS) entry which is preliminary data.</text>
</comment>
<dbReference type="PROSITE" id="PS50109">
    <property type="entry name" value="HIS_KIN"/>
    <property type="match status" value="1"/>
</dbReference>
<feature type="transmembrane region" description="Helical" evidence="12">
    <location>
        <begin position="186"/>
        <end position="209"/>
    </location>
</feature>
<evidence type="ECO:0000256" key="9">
    <source>
        <dbReference type="ARBA" id="ARBA00022840"/>
    </source>
</evidence>
<dbReference type="SUPFAM" id="SSF47384">
    <property type="entry name" value="Homodimeric domain of signal transducing histidine kinase"/>
    <property type="match status" value="1"/>
</dbReference>
<keyword evidence="10" id="KW-0902">Two-component regulatory system</keyword>
<evidence type="ECO:0000256" key="4">
    <source>
        <dbReference type="ARBA" id="ARBA00022475"/>
    </source>
</evidence>
<keyword evidence="4" id="KW-1003">Cell membrane</keyword>
<dbReference type="CDD" id="cd00075">
    <property type="entry name" value="HATPase"/>
    <property type="match status" value="1"/>
</dbReference>
<dbReference type="SMART" id="SM00304">
    <property type="entry name" value="HAMP"/>
    <property type="match status" value="1"/>
</dbReference>
<dbReference type="Pfam" id="PF02518">
    <property type="entry name" value="HATPase_c"/>
    <property type="match status" value="1"/>
</dbReference>
<dbReference type="RefSeq" id="WP_390249874.1">
    <property type="nucleotide sequence ID" value="NZ_JBHSDT010000004.1"/>
</dbReference>
<feature type="domain" description="PAS" evidence="14">
    <location>
        <begin position="264"/>
        <end position="320"/>
    </location>
</feature>
<dbReference type="Gene3D" id="1.10.8.500">
    <property type="entry name" value="HAMP domain in histidine kinase"/>
    <property type="match status" value="1"/>
</dbReference>
<dbReference type="PROSITE" id="PS50885">
    <property type="entry name" value="HAMP"/>
    <property type="match status" value="1"/>
</dbReference>
<dbReference type="EC" id="2.7.13.3" evidence="3"/>
<dbReference type="PANTHER" id="PTHR45453">
    <property type="entry name" value="PHOSPHATE REGULON SENSOR PROTEIN PHOR"/>
    <property type="match status" value="1"/>
</dbReference>
<dbReference type="SUPFAM" id="SSF158472">
    <property type="entry name" value="HAMP domain-like"/>
    <property type="match status" value="1"/>
</dbReference>
<sequence length="610" mass="69525">MNRVGFFQSIRLKIIIVLTLFLLLAVQVIGAYFVNKLENSLHENFEENLQDRIQILVANLEEVFTKDRSENEEGPTLQEEVRDIIDRYSTDIFTDLQVIDSQLRVVGANGRMDRIGKRITGESEIGVALQFNQEDKKLFRNEYNNDRTLRRIVPIVDGQNDSPVGVLQVDANIEEIYGLLEDVTRIFLNATILAIVISIVLGILVARSITKPITEMRKQAMIMARGDFSKKVNVYGTDEIGQLAITFNDMNDRLKLANQTTEEERRKLSSVLSNMSDGVIATDEHGRITLINGPASNLIGITREEAKGQKIVEVLQLEDKVIDVKELEETGSLTIDFSTEEELFLVKASFSIVQDEAETFTGLITVISDVTEQEKVERERREFVSNVSHELRTPLTTMRSYIEALTDGAWEDKELAPRFLEVTQNETERMIRLVNDLLQLSKMDHKENAMKKVKTDLVPLVHSILDRFDMNKTELIGIERKIPDEKIDVWIDKDKITQVIDNIMSNAIKYSPEGGKITFQLIRERKRIKISIKDQGLGIAREKVEKIFERFYRVDKARSRELGGTGLGLAISKEIIEGHHGHIWASSKEGQGTTIYFTLPLMNFKRGGRR</sequence>
<dbReference type="InterPro" id="IPR036890">
    <property type="entry name" value="HATPase_C_sf"/>
</dbReference>
<dbReference type="Gene3D" id="3.30.565.10">
    <property type="entry name" value="Histidine kinase-like ATPase, C-terminal domain"/>
    <property type="match status" value="1"/>
</dbReference>
<dbReference type="InterPro" id="IPR035965">
    <property type="entry name" value="PAS-like_dom_sf"/>
</dbReference>
<evidence type="ECO:0000313" key="16">
    <source>
        <dbReference type="EMBL" id="MFC4402352.1"/>
    </source>
</evidence>
<dbReference type="InterPro" id="IPR003660">
    <property type="entry name" value="HAMP_dom"/>
</dbReference>
<evidence type="ECO:0000256" key="6">
    <source>
        <dbReference type="ARBA" id="ARBA00022679"/>
    </source>
</evidence>
<feature type="domain" description="HAMP" evidence="15">
    <location>
        <begin position="207"/>
        <end position="259"/>
    </location>
</feature>
<dbReference type="PROSITE" id="PS50112">
    <property type="entry name" value="PAS"/>
    <property type="match status" value="1"/>
</dbReference>
<dbReference type="Pfam" id="PF00512">
    <property type="entry name" value="HisKA"/>
    <property type="match status" value="1"/>
</dbReference>
<evidence type="ECO:0000259" key="15">
    <source>
        <dbReference type="PROSITE" id="PS50885"/>
    </source>
</evidence>
<feature type="domain" description="Histidine kinase" evidence="13">
    <location>
        <begin position="386"/>
        <end position="603"/>
    </location>
</feature>
<evidence type="ECO:0000256" key="11">
    <source>
        <dbReference type="ARBA" id="ARBA00023136"/>
    </source>
</evidence>
<comment type="subcellular location">
    <subcellularLocation>
        <location evidence="2">Cell membrane</location>
        <topology evidence="2">Multi-pass membrane protein</topology>
    </subcellularLocation>
</comment>
<evidence type="ECO:0000313" key="17">
    <source>
        <dbReference type="Proteomes" id="UP001595882"/>
    </source>
</evidence>
<evidence type="ECO:0000256" key="5">
    <source>
        <dbReference type="ARBA" id="ARBA00022553"/>
    </source>
</evidence>
<proteinExistence type="predicted"/>
<dbReference type="GO" id="GO:0004673">
    <property type="term" value="F:protein histidine kinase activity"/>
    <property type="evidence" value="ECO:0007669"/>
    <property type="project" value="UniProtKB-EC"/>
</dbReference>
<feature type="transmembrane region" description="Helical" evidence="12">
    <location>
        <begin position="12"/>
        <end position="34"/>
    </location>
</feature>
<dbReference type="InterPro" id="IPR049814">
    <property type="entry name" value="Resp_reg_WalK"/>
</dbReference>
<dbReference type="PRINTS" id="PR00344">
    <property type="entry name" value="BCTRLSENSOR"/>
</dbReference>
<dbReference type="Proteomes" id="UP001595882">
    <property type="component" value="Unassembled WGS sequence"/>
</dbReference>
<dbReference type="NCBIfam" id="NF033092">
    <property type="entry name" value="HK_WalK"/>
    <property type="match status" value="1"/>
</dbReference>
<gene>
    <name evidence="16" type="primary">walK</name>
    <name evidence="16" type="ORF">ACFOY7_04645</name>
</gene>
<dbReference type="EMBL" id="JBHSDT010000004">
    <property type="protein sequence ID" value="MFC4402352.1"/>
    <property type="molecule type" value="Genomic_DNA"/>
</dbReference>
<dbReference type="InterPro" id="IPR003661">
    <property type="entry name" value="HisK_dim/P_dom"/>
</dbReference>
<comment type="catalytic activity">
    <reaction evidence="1">
        <text>ATP + protein L-histidine = ADP + protein N-phospho-L-histidine.</text>
        <dbReference type="EC" id="2.7.13.3"/>
    </reaction>
</comment>
<dbReference type="CDD" id="cd06225">
    <property type="entry name" value="HAMP"/>
    <property type="match status" value="1"/>
</dbReference>
<dbReference type="InterPro" id="IPR036097">
    <property type="entry name" value="HisK_dim/P_sf"/>
</dbReference>
<reference evidence="17" key="1">
    <citation type="journal article" date="2019" name="Int. J. Syst. Evol. Microbiol.">
        <title>The Global Catalogue of Microorganisms (GCM) 10K type strain sequencing project: providing services to taxonomists for standard genome sequencing and annotation.</title>
        <authorList>
            <consortium name="The Broad Institute Genomics Platform"/>
            <consortium name="The Broad Institute Genome Sequencing Center for Infectious Disease"/>
            <person name="Wu L."/>
            <person name="Ma J."/>
        </authorList>
    </citation>
    <scope>NUCLEOTIDE SEQUENCE [LARGE SCALE GENOMIC DNA]</scope>
    <source>
        <strain evidence="17">CCUG 37865</strain>
    </source>
</reference>
<keyword evidence="7" id="KW-0547">Nucleotide-binding</keyword>
<evidence type="ECO:0000256" key="1">
    <source>
        <dbReference type="ARBA" id="ARBA00000085"/>
    </source>
</evidence>
<dbReference type="CDD" id="cd00130">
    <property type="entry name" value="PAS"/>
    <property type="match status" value="1"/>
</dbReference>
<dbReference type="SMART" id="SM00388">
    <property type="entry name" value="HisKA"/>
    <property type="match status" value="1"/>
</dbReference>
<evidence type="ECO:0000256" key="12">
    <source>
        <dbReference type="SAM" id="Phobius"/>
    </source>
</evidence>
<dbReference type="SUPFAM" id="SSF55785">
    <property type="entry name" value="PYP-like sensor domain (PAS domain)"/>
    <property type="match status" value="1"/>
</dbReference>
<dbReference type="Gene3D" id="1.10.287.130">
    <property type="match status" value="1"/>
</dbReference>
<dbReference type="SMART" id="SM00091">
    <property type="entry name" value="PAS"/>
    <property type="match status" value="1"/>
</dbReference>
<dbReference type="InterPro" id="IPR005467">
    <property type="entry name" value="His_kinase_dom"/>
</dbReference>
<dbReference type="InterPro" id="IPR057640">
    <property type="entry name" value="Cache_WalK"/>
</dbReference>
<keyword evidence="11 12" id="KW-0472">Membrane</keyword>
<evidence type="ECO:0000259" key="13">
    <source>
        <dbReference type="PROSITE" id="PS50109"/>
    </source>
</evidence>
<evidence type="ECO:0000256" key="10">
    <source>
        <dbReference type="ARBA" id="ARBA00023012"/>
    </source>
</evidence>
<evidence type="ECO:0000259" key="14">
    <source>
        <dbReference type="PROSITE" id="PS50112"/>
    </source>
</evidence>
<dbReference type="Pfam" id="PF00989">
    <property type="entry name" value="PAS"/>
    <property type="match status" value="1"/>
</dbReference>
<protein>
    <recommendedName>
        <fullName evidence="3">histidine kinase</fullName>
        <ecNumber evidence="3">2.7.13.3</ecNumber>
    </recommendedName>
</protein>
<evidence type="ECO:0000256" key="8">
    <source>
        <dbReference type="ARBA" id="ARBA00022777"/>
    </source>
</evidence>
<dbReference type="CDD" id="cd00082">
    <property type="entry name" value="HisKA"/>
    <property type="match status" value="1"/>
</dbReference>
<dbReference type="SUPFAM" id="SSF55874">
    <property type="entry name" value="ATPase domain of HSP90 chaperone/DNA topoisomerase II/histidine kinase"/>
    <property type="match status" value="1"/>
</dbReference>
<keyword evidence="6 16" id="KW-0808">Transferase</keyword>
<dbReference type="InterPro" id="IPR050351">
    <property type="entry name" value="BphY/WalK/GraS-like"/>
</dbReference>
<keyword evidence="9" id="KW-0067">ATP-binding</keyword>
<keyword evidence="12" id="KW-0812">Transmembrane</keyword>
<dbReference type="InterPro" id="IPR004358">
    <property type="entry name" value="Sig_transdc_His_kin-like_C"/>
</dbReference>
<keyword evidence="17" id="KW-1185">Reference proteome</keyword>
<keyword evidence="5" id="KW-0597">Phosphoprotein</keyword>
<dbReference type="Gene3D" id="3.30.450.20">
    <property type="entry name" value="PAS domain"/>
    <property type="match status" value="2"/>
</dbReference>
<keyword evidence="12" id="KW-1133">Transmembrane helix</keyword>
<accession>A0ABV8WRZ2</accession>